<evidence type="ECO:0000256" key="1">
    <source>
        <dbReference type="ARBA" id="ARBA00007992"/>
    </source>
</evidence>
<dbReference type="RefSeq" id="XP_007673914.1">
    <property type="nucleotide sequence ID" value="XM_007675724.1"/>
</dbReference>
<accession>M2NI37</accession>
<keyword evidence="3" id="KW-0274">FAD</keyword>
<protein>
    <recommendedName>
        <fullName evidence="7">FAD-binding domain-containing protein</fullName>
    </recommendedName>
</protein>
<dbReference type="Pfam" id="PF01494">
    <property type="entry name" value="FAD_binding_3"/>
    <property type="match status" value="1"/>
</dbReference>
<dbReference type="InterPro" id="IPR002938">
    <property type="entry name" value="FAD-bd"/>
</dbReference>
<dbReference type="HOGENOM" id="CLU_014528_0_0_1"/>
<dbReference type="SUPFAM" id="SSF54373">
    <property type="entry name" value="FAD-linked reductases, C-terminal domain"/>
    <property type="match status" value="1"/>
</dbReference>
<dbReference type="KEGG" id="bcom:BAUCODRAFT_145788"/>
<dbReference type="PANTHER" id="PTHR13789">
    <property type="entry name" value="MONOOXYGENASE"/>
    <property type="match status" value="1"/>
</dbReference>
<evidence type="ECO:0000313" key="9">
    <source>
        <dbReference type="Proteomes" id="UP000011761"/>
    </source>
</evidence>
<evidence type="ECO:0000256" key="5">
    <source>
        <dbReference type="ARBA" id="ARBA00023033"/>
    </source>
</evidence>
<dbReference type="InterPro" id="IPR050493">
    <property type="entry name" value="FAD-dep_Monooxygenase_BioMet"/>
</dbReference>
<keyword evidence="4" id="KW-0560">Oxidoreductase</keyword>
<dbReference type="eggNOG" id="KOG2614">
    <property type="taxonomic scope" value="Eukaryota"/>
</dbReference>
<evidence type="ECO:0000313" key="8">
    <source>
        <dbReference type="EMBL" id="EMC98755.1"/>
    </source>
</evidence>
<keyword evidence="2" id="KW-0285">Flavoprotein</keyword>
<reference evidence="8 9" key="1">
    <citation type="journal article" date="2012" name="PLoS Pathog.">
        <title>Diverse lifestyles and strategies of plant pathogenesis encoded in the genomes of eighteen Dothideomycetes fungi.</title>
        <authorList>
            <person name="Ohm R.A."/>
            <person name="Feau N."/>
            <person name="Henrissat B."/>
            <person name="Schoch C.L."/>
            <person name="Horwitz B.A."/>
            <person name="Barry K.W."/>
            <person name="Condon B.J."/>
            <person name="Copeland A.C."/>
            <person name="Dhillon B."/>
            <person name="Glaser F."/>
            <person name="Hesse C.N."/>
            <person name="Kosti I."/>
            <person name="LaButti K."/>
            <person name="Lindquist E.A."/>
            <person name="Lucas S."/>
            <person name="Salamov A.A."/>
            <person name="Bradshaw R.E."/>
            <person name="Ciuffetti L."/>
            <person name="Hamelin R.C."/>
            <person name="Kema G.H.J."/>
            <person name="Lawrence C."/>
            <person name="Scott J.A."/>
            <person name="Spatafora J.W."/>
            <person name="Turgeon B.G."/>
            <person name="de Wit P.J.G.M."/>
            <person name="Zhong S."/>
            <person name="Goodwin S.B."/>
            <person name="Grigoriev I.V."/>
        </authorList>
    </citation>
    <scope>NUCLEOTIDE SEQUENCE [LARGE SCALE GENOMIC DNA]</scope>
    <source>
        <strain evidence="8 9">UAMH 10762</strain>
    </source>
</reference>
<dbReference type="PRINTS" id="PR00420">
    <property type="entry name" value="RNGMNOXGNASE"/>
</dbReference>
<dbReference type="PANTHER" id="PTHR13789:SF261">
    <property type="entry name" value="HYDROXYLASE, PUTATIVE (AFU_ORTHOLOGUE AFUA_7G00590)-RELATED"/>
    <property type="match status" value="1"/>
</dbReference>
<comment type="similarity">
    <text evidence="1">Belongs to the paxM FAD-dependent monooxygenase family.</text>
</comment>
<dbReference type="GO" id="GO:0004497">
    <property type="term" value="F:monooxygenase activity"/>
    <property type="evidence" value="ECO:0007669"/>
    <property type="project" value="UniProtKB-KW"/>
</dbReference>
<dbReference type="SUPFAM" id="SSF160104">
    <property type="entry name" value="Acetoacetate decarboxylase-like"/>
    <property type="match status" value="1"/>
</dbReference>
<dbReference type="Proteomes" id="UP000011761">
    <property type="component" value="Unassembled WGS sequence"/>
</dbReference>
<evidence type="ECO:0000256" key="4">
    <source>
        <dbReference type="ARBA" id="ARBA00023002"/>
    </source>
</evidence>
<dbReference type="GO" id="GO:0071949">
    <property type="term" value="F:FAD binding"/>
    <property type="evidence" value="ECO:0007669"/>
    <property type="project" value="InterPro"/>
</dbReference>
<dbReference type="Gene3D" id="3.50.50.60">
    <property type="entry name" value="FAD/NAD(P)-binding domain"/>
    <property type="match status" value="1"/>
</dbReference>
<evidence type="ECO:0000256" key="6">
    <source>
        <dbReference type="SAM" id="MobiDB-lite"/>
    </source>
</evidence>
<dbReference type="Gene3D" id="2.40.400.10">
    <property type="entry name" value="Acetoacetate decarboxylase-like"/>
    <property type="match status" value="1"/>
</dbReference>
<evidence type="ECO:0000256" key="2">
    <source>
        <dbReference type="ARBA" id="ARBA00022630"/>
    </source>
</evidence>
<feature type="region of interest" description="Disordered" evidence="6">
    <location>
        <begin position="596"/>
        <end position="619"/>
    </location>
</feature>
<evidence type="ECO:0000256" key="3">
    <source>
        <dbReference type="ARBA" id="ARBA00022827"/>
    </source>
</evidence>
<proteinExistence type="inferred from homology"/>
<feature type="domain" description="FAD-binding" evidence="7">
    <location>
        <begin position="18"/>
        <end position="372"/>
    </location>
</feature>
<dbReference type="Pfam" id="PF06314">
    <property type="entry name" value="ADC"/>
    <property type="match status" value="1"/>
</dbReference>
<keyword evidence="5" id="KW-0503">Monooxygenase</keyword>
<dbReference type="SUPFAM" id="SSF51905">
    <property type="entry name" value="FAD/NAD(P)-binding domain"/>
    <property type="match status" value="1"/>
</dbReference>
<dbReference type="InterPro" id="IPR010451">
    <property type="entry name" value="Acetoacetate_decarboxylase"/>
</dbReference>
<evidence type="ECO:0000259" key="7">
    <source>
        <dbReference type="Pfam" id="PF01494"/>
    </source>
</evidence>
<dbReference type="GO" id="GO:0016829">
    <property type="term" value="F:lyase activity"/>
    <property type="evidence" value="ECO:0007669"/>
    <property type="project" value="InterPro"/>
</dbReference>
<keyword evidence="9" id="KW-1185">Reference proteome</keyword>
<gene>
    <name evidence="8" type="ORF">BAUCODRAFT_145788</name>
</gene>
<organism evidence="8 9">
    <name type="scientific">Baudoinia panamericana (strain UAMH 10762)</name>
    <name type="common">Angels' share fungus</name>
    <name type="synonym">Baudoinia compniacensis (strain UAMH 10762)</name>
    <dbReference type="NCBI Taxonomy" id="717646"/>
    <lineage>
        <taxon>Eukaryota</taxon>
        <taxon>Fungi</taxon>
        <taxon>Dikarya</taxon>
        <taxon>Ascomycota</taxon>
        <taxon>Pezizomycotina</taxon>
        <taxon>Dothideomycetes</taxon>
        <taxon>Dothideomycetidae</taxon>
        <taxon>Mycosphaerellales</taxon>
        <taxon>Teratosphaeriaceae</taxon>
        <taxon>Baudoinia</taxon>
    </lineage>
</organism>
<dbReference type="InterPro" id="IPR023375">
    <property type="entry name" value="ADC_dom_sf"/>
</dbReference>
<dbReference type="EMBL" id="KB445552">
    <property type="protein sequence ID" value="EMC98755.1"/>
    <property type="molecule type" value="Genomic_DNA"/>
</dbReference>
<dbReference type="AlphaFoldDB" id="M2NI37"/>
<dbReference type="GeneID" id="19108628"/>
<name>M2NI37_BAUPA</name>
<dbReference type="InterPro" id="IPR036188">
    <property type="entry name" value="FAD/NAD-bd_sf"/>
</dbReference>
<dbReference type="OrthoDB" id="1047367at2759"/>
<sequence>MVSNDTTTCGADQSRPLKVLIAGAGIGGLAAAIALRNEGHHVVLYEQSKLAEEVGAAIHVAPNCHGLLKRLGMDLRECGSVELLGFTEYNVAGDITREVDTRPINKMWQHSWELIHRAHLHTALKELATSTSRPGRPVELLVSARVKEVDPSSATVTLLDGTQITGDLVIGADGVRSQTRKAIPGGDKQPFSSGKSAYRFLIPTEQIANDKRISDFIRSDGYMVIWTGEDRRVVMYPCAAGKAMNCAAIHPSELSDETLRGQENDWQKRGNKSRMLEMFEDFGERLGILLGMAENPRIFTLLDMEKMPTFVYQRLAILGDAAHPFLPHQAQGGAQAIEDGVCLAALLPRGTDASDIPDRLELYQRQRYERSHTIQTYTRLSGADLKDGQTLDMSRFTAYNVGHDEWHSSKAALEKHLALKEPTTRWRTPIAFGPAPGPRQPLGLPLHSELLARVRSECPETSSTLAIRFKTSRTYLQRLLPPGFSYVSPATLCEATISCTTLKGLAWLGGGGYSFVMLRLHGIQYIKQNGEKVLGAFIPLIFENQTDPIITGRDDVGMPKLYAAIEPQHMGNAATVEISWQGCNFGSLAFHEFESTAEPSTNGADPVETKEVSSSTMPSDNGQLAWRYVPAVGEPGKADAQYPVFVPNADPTKYARDATVRKATAAEVHFSAKSWSQLPTLHHIARTLEEMPQYGVVAAEHIVASGVDDLRGAYRIE</sequence>